<keyword evidence="1" id="KW-0812">Transmembrane</keyword>
<evidence type="ECO:0000256" key="1">
    <source>
        <dbReference type="SAM" id="Phobius"/>
    </source>
</evidence>
<feature type="transmembrane region" description="Helical" evidence="1">
    <location>
        <begin position="71"/>
        <end position="96"/>
    </location>
</feature>
<feature type="transmembrane region" description="Helical" evidence="1">
    <location>
        <begin position="16"/>
        <end position="35"/>
    </location>
</feature>
<accession>A0A1N6WDC0</accession>
<proteinExistence type="predicted"/>
<sequence length="136" mass="14693">MVSELVSSWLPNRPPTWVEVGTTVLCSIGIVMNIFPSDSISWNWVVAGFVLFAVTLGPASNSSFGKRVGSWFRGIGVGGRVLVIVLYAVGVLWALLTFDLPTARITSFIAGLWLAIVLFQLAHVADAGEIDEWKAT</sequence>
<feature type="transmembrane region" description="Helical" evidence="1">
    <location>
        <begin position="108"/>
        <end position="125"/>
    </location>
</feature>
<evidence type="ECO:0000313" key="2">
    <source>
        <dbReference type="EMBL" id="SIQ88084.1"/>
    </source>
</evidence>
<keyword evidence="3" id="KW-1185">Reference proteome</keyword>
<protein>
    <submittedName>
        <fullName evidence="2">Uncharacterized protein</fullName>
    </submittedName>
</protein>
<evidence type="ECO:0000313" key="3">
    <source>
        <dbReference type="Proteomes" id="UP000186914"/>
    </source>
</evidence>
<dbReference type="AlphaFoldDB" id="A0A1N6WDC0"/>
<organism evidence="2 3">
    <name type="scientific">Haladaptatus litoreus</name>
    <dbReference type="NCBI Taxonomy" id="553468"/>
    <lineage>
        <taxon>Archaea</taxon>
        <taxon>Methanobacteriati</taxon>
        <taxon>Methanobacteriota</taxon>
        <taxon>Stenosarchaea group</taxon>
        <taxon>Halobacteria</taxon>
        <taxon>Halobacteriales</taxon>
        <taxon>Haladaptataceae</taxon>
        <taxon>Haladaptatus</taxon>
    </lineage>
</organism>
<dbReference type="OrthoDB" id="340376at2157"/>
<dbReference type="Proteomes" id="UP000186914">
    <property type="component" value="Unassembled WGS sequence"/>
</dbReference>
<dbReference type="RefSeq" id="WP_076427932.1">
    <property type="nucleotide sequence ID" value="NZ_FTNO01000001.1"/>
</dbReference>
<reference evidence="3" key="1">
    <citation type="submission" date="2017-01" db="EMBL/GenBank/DDBJ databases">
        <authorList>
            <person name="Varghese N."/>
            <person name="Submissions S."/>
        </authorList>
    </citation>
    <scope>NUCLEOTIDE SEQUENCE [LARGE SCALE GENOMIC DNA]</scope>
    <source>
        <strain evidence="3">CGMCC 1.7737</strain>
    </source>
</reference>
<gene>
    <name evidence="2" type="ORF">SAMN05421858_0680</name>
</gene>
<keyword evidence="1" id="KW-1133">Transmembrane helix</keyword>
<name>A0A1N6WDC0_9EURY</name>
<keyword evidence="1" id="KW-0472">Membrane</keyword>
<dbReference type="EMBL" id="FTNO01000001">
    <property type="protein sequence ID" value="SIQ88084.1"/>
    <property type="molecule type" value="Genomic_DNA"/>
</dbReference>
<feature type="transmembrane region" description="Helical" evidence="1">
    <location>
        <begin position="42"/>
        <end position="59"/>
    </location>
</feature>